<dbReference type="PANTHER" id="PTHR43390:SF1">
    <property type="entry name" value="CHLOROPLAST PROCESSING PEPTIDASE"/>
    <property type="match status" value="1"/>
</dbReference>
<dbReference type="Gene3D" id="2.10.109.10">
    <property type="entry name" value="Umud Fragment, subunit A"/>
    <property type="match status" value="1"/>
</dbReference>
<keyword evidence="8" id="KW-1133">Transmembrane helix</keyword>
<protein>
    <recommendedName>
        <fullName evidence="4 8">Signal peptidase I</fullName>
        <ecNumber evidence="4 8">3.4.21.89</ecNumber>
    </recommendedName>
</protein>
<dbReference type="Pfam" id="PF10502">
    <property type="entry name" value="Peptidase_S26"/>
    <property type="match status" value="1"/>
</dbReference>
<evidence type="ECO:0000256" key="8">
    <source>
        <dbReference type="RuleBase" id="RU003993"/>
    </source>
</evidence>
<comment type="subcellular location">
    <subcellularLocation>
        <location evidence="2">Cell membrane</location>
        <topology evidence="2">Single-pass type II membrane protein</topology>
    </subcellularLocation>
    <subcellularLocation>
        <location evidence="9">Membrane</location>
        <topology evidence="9">Single-pass type II membrane protein</topology>
    </subcellularLocation>
</comment>
<name>A0A014M1S9_9BACT</name>
<dbReference type="EC" id="3.4.21.89" evidence="4 8"/>
<evidence type="ECO:0000256" key="2">
    <source>
        <dbReference type="ARBA" id="ARBA00004401"/>
    </source>
</evidence>
<dbReference type="CDD" id="cd06530">
    <property type="entry name" value="S26_SPase_I"/>
    <property type="match status" value="1"/>
</dbReference>
<feature type="active site" evidence="7">
    <location>
        <position position="95"/>
    </location>
</feature>
<keyword evidence="8" id="KW-0812">Transmembrane</keyword>
<evidence type="ECO:0000256" key="4">
    <source>
        <dbReference type="ARBA" id="ARBA00013208"/>
    </source>
</evidence>
<dbReference type="InterPro" id="IPR019756">
    <property type="entry name" value="Pept_S26A_signal_pept_1_Ser-AS"/>
</dbReference>
<comment type="similarity">
    <text evidence="3 9">Belongs to the peptidase S26 family.</text>
</comment>
<dbReference type="GO" id="GO:0006465">
    <property type="term" value="P:signal peptide processing"/>
    <property type="evidence" value="ECO:0007669"/>
    <property type="project" value="InterPro"/>
</dbReference>
<evidence type="ECO:0000256" key="3">
    <source>
        <dbReference type="ARBA" id="ARBA00009370"/>
    </source>
</evidence>
<dbReference type="InterPro" id="IPR019757">
    <property type="entry name" value="Pept_S26A_signal_pept_1_Lys-AS"/>
</dbReference>
<dbReference type="GO" id="GO:0004252">
    <property type="term" value="F:serine-type endopeptidase activity"/>
    <property type="evidence" value="ECO:0007669"/>
    <property type="project" value="InterPro"/>
</dbReference>
<comment type="catalytic activity">
    <reaction evidence="1 8">
        <text>Cleavage of hydrophobic, N-terminal signal or leader sequences from secreted and periplasmic proteins.</text>
        <dbReference type="EC" id="3.4.21.89"/>
    </reaction>
</comment>
<reference evidence="11 12" key="1">
    <citation type="submission" date="2014-03" db="EMBL/GenBank/DDBJ databases">
        <title>Genome sequence of Mycoplasma ovipneumoniae strain 14811.</title>
        <authorList>
            <person name="Sirand-Pugnet P."/>
            <person name="Breton M."/>
            <person name="Dordet-Frisoni E."/>
            <person name="Baranowski E."/>
            <person name="Barre A."/>
            <person name="Couture C."/>
            <person name="Dupuy V."/>
            <person name="Gaurivaud P."/>
            <person name="Jacob D."/>
            <person name="Lemaitre C."/>
            <person name="Manso-Silvan L."/>
            <person name="Nikolski M."/>
            <person name="Nouvel L.-X."/>
            <person name="Poumarat F."/>
            <person name="Tardy F."/>
            <person name="Thebault P."/>
            <person name="Theil S."/>
            <person name="Citti C."/>
            <person name="Thiaucourt F."/>
            <person name="Blanchard A."/>
        </authorList>
    </citation>
    <scope>NUCLEOTIDE SEQUENCE [LARGE SCALE GENOMIC DNA]</scope>
    <source>
        <strain evidence="11 12">14811</strain>
    </source>
</reference>
<dbReference type="Proteomes" id="UP000020977">
    <property type="component" value="Unassembled WGS sequence"/>
</dbReference>
<dbReference type="InterPro" id="IPR036286">
    <property type="entry name" value="LexA/Signal_pep-like_sf"/>
</dbReference>
<gene>
    <name evidence="11" type="ORF">MOVI_5430</name>
</gene>
<keyword evidence="5 8" id="KW-0645">Protease</keyword>
<evidence type="ECO:0000313" key="12">
    <source>
        <dbReference type="Proteomes" id="UP000020977"/>
    </source>
</evidence>
<feature type="transmembrane region" description="Helical" evidence="8">
    <location>
        <begin position="26"/>
        <end position="50"/>
    </location>
</feature>
<dbReference type="AlphaFoldDB" id="A0A014M1S9"/>
<dbReference type="eggNOG" id="COG0681">
    <property type="taxonomic scope" value="Bacteria"/>
</dbReference>
<dbReference type="PROSITE" id="PS00501">
    <property type="entry name" value="SPASE_I_1"/>
    <property type="match status" value="1"/>
</dbReference>
<proteinExistence type="inferred from homology"/>
<dbReference type="InterPro" id="IPR000223">
    <property type="entry name" value="Pept_S26A_signal_pept_1"/>
</dbReference>
<keyword evidence="8" id="KW-0472">Membrane</keyword>
<dbReference type="GO" id="GO:0005886">
    <property type="term" value="C:plasma membrane"/>
    <property type="evidence" value="ECO:0007669"/>
    <property type="project" value="UniProtKB-SubCell"/>
</dbReference>
<dbReference type="SUPFAM" id="SSF51306">
    <property type="entry name" value="LexA/Signal peptidase"/>
    <property type="match status" value="1"/>
</dbReference>
<evidence type="ECO:0000256" key="7">
    <source>
        <dbReference type="PIRSR" id="PIRSR600223-1"/>
    </source>
</evidence>
<feature type="active site" evidence="7">
    <location>
        <position position="59"/>
    </location>
</feature>
<organism evidence="11 12">
    <name type="scientific">Mesomycoplasma ovipneumoniae 14811</name>
    <dbReference type="NCBI Taxonomy" id="1188239"/>
    <lineage>
        <taxon>Bacteria</taxon>
        <taxon>Bacillati</taxon>
        <taxon>Mycoplasmatota</taxon>
        <taxon>Mycoplasmoidales</taxon>
        <taxon>Metamycoplasmataceae</taxon>
        <taxon>Mesomycoplasma</taxon>
    </lineage>
</organism>
<comment type="caution">
    <text evidence="11">The sequence shown here is derived from an EMBL/GenBank/DDBJ whole genome shotgun (WGS) entry which is preliminary data.</text>
</comment>
<evidence type="ECO:0000256" key="1">
    <source>
        <dbReference type="ARBA" id="ARBA00000677"/>
    </source>
</evidence>
<evidence type="ECO:0000256" key="5">
    <source>
        <dbReference type="ARBA" id="ARBA00022670"/>
    </source>
</evidence>
<evidence type="ECO:0000256" key="6">
    <source>
        <dbReference type="ARBA" id="ARBA00022801"/>
    </source>
</evidence>
<dbReference type="GO" id="GO:0009003">
    <property type="term" value="F:signal peptidase activity"/>
    <property type="evidence" value="ECO:0007669"/>
    <property type="project" value="UniProtKB-EC"/>
</dbReference>
<dbReference type="InterPro" id="IPR019533">
    <property type="entry name" value="Peptidase_S26"/>
</dbReference>
<evidence type="ECO:0000313" key="11">
    <source>
        <dbReference type="EMBL" id="EXU60923.1"/>
    </source>
</evidence>
<accession>A0A014M1S9</accession>
<dbReference type="EMBL" id="JFAD01000029">
    <property type="protein sequence ID" value="EXU60923.1"/>
    <property type="molecule type" value="Genomic_DNA"/>
</dbReference>
<keyword evidence="6 8" id="KW-0378">Hydrolase</keyword>
<dbReference type="NCBIfam" id="TIGR02227">
    <property type="entry name" value="sigpep_I_bact"/>
    <property type="match status" value="1"/>
</dbReference>
<dbReference type="STRING" id="1188239.MOVI_5430"/>
<dbReference type="PRINTS" id="PR00727">
    <property type="entry name" value="LEADERPTASE"/>
</dbReference>
<dbReference type="PANTHER" id="PTHR43390">
    <property type="entry name" value="SIGNAL PEPTIDASE I"/>
    <property type="match status" value="1"/>
</dbReference>
<evidence type="ECO:0000256" key="9">
    <source>
        <dbReference type="RuleBase" id="RU362042"/>
    </source>
</evidence>
<dbReference type="PROSITE" id="PS00760">
    <property type="entry name" value="SPASE_I_2"/>
    <property type="match status" value="1"/>
</dbReference>
<sequence>MKNDSTMEKNNFVTDKPKKKFFNKKTILFGLLTLAFSIALTVFILFTFIFRLVDVEGNSMFPTLQHGQKIFINRVKTPKRNDIVAFNYKEIVLIKRILGLPGDKITVKENEIYINDKKVADFIKSATFLFNGIVPENKFFAVGDNLENSSDSRDFGFFDLDDVIGIL</sequence>
<evidence type="ECO:0000259" key="10">
    <source>
        <dbReference type="Pfam" id="PF10502"/>
    </source>
</evidence>
<feature type="domain" description="Peptidase S26" evidence="10">
    <location>
        <begin position="32"/>
        <end position="165"/>
    </location>
</feature>
<dbReference type="PATRIC" id="fig|1188239.3.peg.1283"/>